<dbReference type="EMBL" id="VZRW01005961">
    <property type="protein sequence ID" value="NWX16861.1"/>
    <property type="molecule type" value="Genomic_DNA"/>
</dbReference>
<sequence>LVAIFYPAPNSSTWQSLPHQEVLNLLSDLSFPECCPISQSRKLPDHSFSQLFSLPRTFPWFDQIAAQLRESLSSQLLEKSQLVWCHLALLYQASFGHWPAKQCGLISTKTSLTSAIVEPDVTLDNKSPFSTAASNIFSEIPDEPADYDSKSS</sequence>
<dbReference type="Proteomes" id="UP000559068">
    <property type="component" value="Unassembled WGS sequence"/>
</dbReference>
<evidence type="ECO:0000313" key="2">
    <source>
        <dbReference type="Proteomes" id="UP000559068"/>
    </source>
</evidence>
<comment type="caution">
    <text evidence="1">The sequence shown here is derived from an EMBL/GenBank/DDBJ whole genome shotgun (WGS) entry which is preliminary data.</text>
</comment>
<proteinExistence type="predicted"/>
<dbReference type="OrthoDB" id="195672at2759"/>
<evidence type="ECO:0000313" key="1">
    <source>
        <dbReference type="EMBL" id="NWX16861.1"/>
    </source>
</evidence>
<dbReference type="AlphaFoldDB" id="A0A7K6U219"/>
<gene>
    <name evidence="1" type="primary">Noxred1</name>
    <name evidence="1" type="ORF">AEGBEN_R09183</name>
</gene>
<name>A0A7K6U219_9AVES</name>
<organism evidence="1 2">
    <name type="scientific">Aegotheles bennettii</name>
    <dbReference type="NCBI Taxonomy" id="48278"/>
    <lineage>
        <taxon>Eukaryota</taxon>
        <taxon>Metazoa</taxon>
        <taxon>Chordata</taxon>
        <taxon>Craniata</taxon>
        <taxon>Vertebrata</taxon>
        <taxon>Euteleostomi</taxon>
        <taxon>Archelosauria</taxon>
        <taxon>Archosauria</taxon>
        <taxon>Dinosauria</taxon>
        <taxon>Saurischia</taxon>
        <taxon>Theropoda</taxon>
        <taxon>Coelurosauria</taxon>
        <taxon>Aves</taxon>
        <taxon>Neognathae</taxon>
        <taxon>Neoaves</taxon>
        <taxon>Strisores</taxon>
        <taxon>Caprimulgiformes</taxon>
        <taxon>Aegothelidae</taxon>
        <taxon>Aegotheles</taxon>
    </lineage>
</organism>
<accession>A0A7K6U219</accession>
<protein>
    <submittedName>
        <fullName evidence="1">NXRD1 protein</fullName>
    </submittedName>
</protein>
<reference evidence="1 2" key="1">
    <citation type="submission" date="2019-09" db="EMBL/GenBank/DDBJ databases">
        <title>Bird 10,000 Genomes (B10K) Project - Family phase.</title>
        <authorList>
            <person name="Zhang G."/>
        </authorList>
    </citation>
    <scope>NUCLEOTIDE SEQUENCE [LARGE SCALE GENOMIC DNA]</scope>
    <source>
        <strain evidence="1">B10K-DU-029-76</strain>
        <tissue evidence="1">Heart</tissue>
    </source>
</reference>
<keyword evidence="2" id="KW-1185">Reference proteome</keyword>
<feature type="non-terminal residue" evidence="1">
    <location>
        <position position="152"/>
    </location>
</feature>
<feature type="non-terminal residue" evidence="1">
    <location>
        <position position="1"/>
    </location>
</feature>